<keyword evidence="2" id="KW-1185">Reference proteome</keyword>
<name>A0ACC0DHL1_9PEZI</name>
<protein>
    <submittedName>
        <fullName evidence="1">Uncharacterized protein</fullName>
    </submittedName>
</protein>
<comment type="caution">
    <text evidence="1">The sequence shown here is derived from an EMBL/GenBank/DDBJ whole genome shotgun (WGS) entry which is preliminary data.</text>
</comment>
<evidence type="ECO:0000313" key="2">
    <source>
        <dbReference type="Proteomes" id="UP001497680"/>
    </source>
</evidence>
<reference evidence="1 2" key="1">
    <citation type="journal article" date="2022" name="New Phytol.">
        <title>Ecological generalism drives hyperdiversity of secondary metabolite gene clusters in xylarialean endophytes.</title>
        <authorList>
            <person name="Franco M.E.E."/>
            <person name="Wisecaver J.H."/>
            <person name="Arnold A.E."/>
            <person name="Ju Y.M."/>
            <person name="Slot J.C."/>
            <person name="Ahrendt S."/>
            <person name="Moore L.P."/>
            <person name="Eastman K.E."/>
            <person name="Scott K."/>
            <person name="Konkel Z."/>
            <person name="Mondo S.J."/>
            <person name="Kuo A."/>
            <person name="Hayes R.D."/>
            <person name="Haridas S."/>
            <person name="Andreopoulos B."/>
            <person name="Riley R."/>
            <person name="LaButti K."/>
            <person name="Pangilinan J."/>
            <person name="Lipzen A."/>
            <person name="Amirebrahimi M."/>
            <person name="Yan J."/>
            <person name="Adam C."/>
            <person name="Keymanesh K."/>
            <person name="Ng V."/>
            <person name="Louie K."/>
            <person name="Northen T."/>
            <person name="Drula E."/>
            <person name="Henrissat B."/>
            <person name="Hsieh H.M."/>
            <person name="Youens-Clark K."/>
            <person name="Lutzoni F."/>
            <person name="Miadlikowska J."/>
            <person name="Eastwood D.C."/>
            <person name="Hamelin R.C."/>
            <person name="Grigoriev I.V."/>
            <person name="U'Ren J.M."/>
        </authorList>
    </citation>
    <scope>NUCLEOTIDE SEQUENCE [LARGE SCALE GENOMIC DNA]</scope>
    <source>
        <strain evidence="1 2">ER1909</strain>
    </source>
</reference>
<accession>A0ACC0DHL1</accession>
<dbReference type="EMBL" id="MU394285">
    <property type="protein sequence ID" value="KAI6091896.1"/>
    <property type="molecule type" value="Genomic_DNA"/>
</dbReference>
<evidence type="ECO:0000313" key="1">
    <source>
        <dbReference type="EMBL" id="KAI6091896.1"/>
    </source>
</evidence>
<gene>
    <name evidence="1" type="ORF">F4821DRAFT_174380</name>
</gene>
<organism evidence="1 2">
    <name type="scientific">Hypoxylon rubiginosum</name>
    <dbReference type="NCBI Taxonomy" id="110542"/>
    <lineage>
        <taxon>Eukaryota</taxon>
        <taxon>Fungi</taxon>
        <taxon>Dikarya</taxon>
        <taxon>Ascomycota</taxon>
        <taxon>Pezizomycotina</taxon>
        <taxon>Sordariomycetes</taxon>
        <taxon>Xylariomycetidae</taxon>
        <taxon>Xylariales</taxon>
        <taxon>Hypoxylaceae</taxon>
        <taxon>Hypoxylon</taxon>
    </lineage>
</organism>
<sequence>MDGSTLQTPRTGRSRFSKALPAPPPALGDDRPRTATRDLPSLPYSPFPPRKESVSVNTSVTASILSDMNTSPLPALPPDNIMETAPPLQPQTRSIRRKPVGLPANPTPAAAAKSKKMKRVSSISSLLSAYSNTSSDSVQRSSQGSIFTKDSEPSNSPEREGMNDIQQALTKTLPVLPSNPYEDELFLMTDEKIAADLPPPPPLKDATRPSTPQSARPQGPTRTAAGAQDGNGSAAESPTLSSPQRREIWRRRASSSKSDAGFLIPELKLAVSHGSTASTAQPANSETAANPDLLPPPPAQSNNSSSNSTANSPLPPRSGSLPGRNIRPNRQTEPQEDSEMRKFSAKLKGLAGRGDEKDSDSRKGESVATSAAPPMQDRSSVEGNSATASKTSVETAVFSPAPAPTPAPIPAAAPSLPMLSFDGPPKESGEKAISRRPVRTPGPAQPEVQKGSSSDMRKPKPPPIGLPRGPRPSQSTSSLRSPSVPYTVQDTVRPRVSPQAAPPPVTMPSITLPADAKEPIKKPELFNIVTALNEPRVSPDSTATRVKPPRKVSRDIDATNLSDIGEATEQMTPEQMQQINEALSRFPRAALQSTPPADSVWQAAPLAEKHFNCYARHARWVPVKNTNYPLSCQTCEVRDASARKTCSFCSLRICFKCHERLTGVYKYDLKELINNLDIDQHIEKLKEKDRLEKEQEKGKQKDAA</sequence>
<proteinExistence type="predicted"/>
<dbReference type="Proteomes" id="UP001497680">
    <property type="component" value="Unassembled WGS sequence"/>
</dbReference>